<gene>
    <name evidence="6" type="ORF">AF335_04670</name>
    <name evidence="5" type="ORF">FHS36_001227</name>
</gene>
<keyword evidence="3" id="KW-0732">Signal</keyword>
<evidence type="ECO:0000313" key="6">
    <source>
        <dbReference type="EMBL" id="PNE35602.1"/>
    </source>
</evidence>
<dbReference type="EMBL" id="JACHJF010000002">
    <property type="protein sequence ID" value="MBB5117821.1"/>
    <property type="molecule type" value="Genomic_DNA"/>
</dbReference>
<accession>A0A2N8P3K4</accession>
<evidence type="ECO:0000313" key="8">
    <source>
        <dbReference type="Proteomes" id="UP000528608"/>
    </source>
</evidence>
<protein>
    <submittedName>
        <fullName evidence="6">ABC transporter substrate-binding protein</fullName>
    </submittedName>
    <submittedName>
        <fullName evidence="5">N,N'-diacetylchitobiose transport system substrate-binding protein</fullName>
    </submittedName>
</protein>
<name>A0A2N8P3K4_STREU</name>
<dbReference type="GO" id="GO:1901982">
    <property type="term" value="F:maltose binding"/>
    <property type="evidence" value="ECO:0007669"/>
    <property type="project" value="TreeGrafter"/>
</dbReference>
<dbReference type="InterPro" id="IPR006059">
    <property type="entry name" value="SBP"/>
</dbReference>
<evidence type="ECO:0000313" key="7">
    <source>
        <dbReference type="Proteomes" id="UP000235945"/>
    </source>
</evidence>
<proteinExistence type="inferred from homology"/>
<feature type="compositionally biased region" description="Basic residues" evidence="4">
    <location>
        <begin position="16"/>
        <end position="25"/>
    </location>
</feature>
<dbReference type="Pfam" id="PF01547">
    <property type="entry name" value="SBP_bac_1"/>
    <property type="match status" value="1"/>
</dbReference>
<dbReference type="GO" id="GO:0042956">
    <property type="term" value="P:maltodextrin transmembrane transport"/>
    <property type="evidence" value="ECO:0007669"/>
    <property type="project" value="TreeGrafter"/>
</dbReference>
<dbReference type="Gene3D" id="3.40.190.10">
    <property type="entry name" value="Periplasmic binding protein-like II"/>
    <property type="match status" value="2"/>
</dbReference>
<keyword evidence="7" id="KW-1185">Reference proteome</keyword>
<dbReference type="SUPFAM" id="SSF53850">
    <property type="entry name" value="Periplasmic binding protein-like II"/>
    <property type="match status" value="1"/>
</dbReference>
<feature type="compositionally biased region" description="Pro residues" evidence="4">
    <location>
        <begin position="1"/>
        <end position="12"/>
    </location>
</feature>
<keyword evidence="2" id="KW-0813">Transport</keyword>
<dbReference type="PANTHER" id="PTHR30061:SF50">
    <property type="entry name" value="MALTOSE_MALTODEXTRIN-BINDING PERIPLASMIC PROTEIN"/>
    <property type="match status" value="1"/>
</dbReference>
<dbReference type="Proteomes" id="UP000528608">
    <property type="component" value="Unassembled WGS sequence"/>
</dbReference>
<dbReference type="EMBL" id="LGUI01000001">
    <property type="protein sequence ID" value="PNE35602.1"/>
    <property type="molecule type" value="Genomic_DNA"/>
</dbReference>
<feature type="region of interest" description="Disordered" evidence="4">
    <location>
        <begin position="1"/>
        <end position="33"/>
    </location>
</feature>
<evidence type="ECO:0000256" key="2">
    <source>
        <dbReference type="ARBA" id="ARBA00022448"/>
    </source>
</evidence>
<sequence>MASLSPPPPAPGPGRRTARRARTPRTARTPRGLRALGLAVAALTAAAGCAPSTAVPGGRGDKNTGTLRIWLFREVDNAPKAAVVDRAVAAFAKDRPGVRVDVAYIPVETRAQRVKAAFNDPRSAPDLIEYGNTDTAGYVRDGGLADVTADVAAWAEAKDTDPAARRSVTVAGKVYGAPLFVGVRALYYRTDVFAELGLRPPRTLDELAATARRVHRERPALHGLAVGGAYTYGALPFLWAHGGGVAEKKGRGYISTLTDERTKKGIAAWTALFGDDNCPPSSCAQRGGNATVESFASGKAAMAIGGDFSHRAMENSKVKGAYAVVPLPGAAEGTIAPAFAGGNNLGVLKSSSHRTLAVELMRTLAGKRAQADLFDAMGFLPTYTDVRAAAARRQPFVRPFVATLDAGARTVPVTPGWAAVDAAQVLPVMFQEIVSGRRSLDAAAAGAAKKMNEAFRK</sequence>
<comment type="caution">
    <text evidence="6">The sequence shown here is derived from an EMBL/GenBank/DDBJ whole genome shotgun (WGS) entry which is preliminary data.</text>
</comment>
<dbReference type="OrthoDB" id="9780991at2"/>
<reference evidence="6" key="1">
    <citation type="submission" date="2015-07" db="EMBL/GenBank/DDBJ databases">
        <authorList>
            <person name="Noorani M."/>
        </authorList>
    </citation>
    <scope>NUCLEOTIDE SEQUENCE [LARGE SCALE GENOMIC DNA]</scope>
    <source>
        <strain evidence="6">ATCC 27428</strain>
    </source>
</reference>
<dbReference type="AlphaFoldDB" id="A0A2N8P3K4"/>
<dbReference type="RefSeq" id="WP_102916916.1">
    <property type="nucleotide sequence ID" value="NZ_JACHJF010000002.1"/>
</dbReference>
<comment type="similarity">
    <text evidence="1">Belongs to the bacterial solute-binding protein 1 family.</text>
</comment>
<dbReference type="GO" id="GO:0015768">
    <property type="term" value="P:maltose transport"/>
    <property type="evidence" value="ECO:0007669"/>
    <property type="project" value="TreeGrafter"/>
</dbReference>
<reference evidence="5 8" key="3">
    <citation type="submission" date="2020-08" db="EMBL/GenBank/DDBJ databases">
        <title>Genomic Encyclopedia of Type Strains, Phase III (KMG-III): the genomes of soil and plant-associated and newly described type strains.</title>
        <authorList>
            <person name="Whitman W."/>
        </authorList>
    </citation>
    <scope>NUCLEOTIDE SEQUENCE [LARGE SCALE GENOMIC DNA]</scope>
    <source>
        <strain evidence="5 8">CECT 3259</strain>
    </source>
</reference>
<dbReference type="PANTHER" id="PTHR30061">
    <property type="entry name" value="MALTOSE-BINDING PERIPLASMIC PROTEIN"/>
    <property type="match status" value="1"/>
</dbReference>
<reference evidence="7" key="2">
    <citation type="submission" date="2015-07" db="EMBL/GenBank/DDBJ databases">
        <authorList>
            <person name="Graham D.E."/>
            <person name="Giannone R.J."/>
            <person name="Gulvik C.A."/>
            <person name="Hettich R.L."/>
            <person name="Klingeman D.M."/>
            <person name="Mahan K.M."/>
            <person name="Parry R.J."/>
            <person name="Spain J.C."/>
        </authorList>
    </citation>
    <scope>NUCLEOTIDE SEQUENCE [LARGE SCALE GENOMIC DNA]</scope>
    <source>
        <strain evidence="7">ATCC 27428</strain>
    </source>
</reference>
<evidence type="ECO:0000256" key="1">
    <source>
        <dbReference type="ARBA" id="ARBA00008520"/>
    </source>
</evidence>
<organism evidence="6 7">
    <name type="scientific">Streptomyces eurocidicus</name>
    <name type="common">Streptoverticillium eurocidicus</name>
    <dbReference type="NCBI Taxonomy" id="66423"/>
    <lineage>
        <taxon>Bacteria</taxon>
        <taxon>Bacillati</taxon>
        <taxon>Actinomycetota</taxon>
        <taxon>Actinomycetes</taxon>
        <taxon>Kitasatosporales</taxon>
        <taxon>Streptomycetaceae</taxon>
        <taxon>Streptomyces</taxon>
    </lineage>
</organism>
<dbReference type="GO" id="GO:0055052">
    <property type="term" value="C:ATP-binding cassette (ABC) transporter complex, substrate-binding subunit-containing"/>
    <property type="evidence" value="ECO:0007669"/>
    <property type="project" value="TreeGrafter"/>
</dbReference>
<dbReference type="Proteomes" id="UP000235945">
    <property type="component" value="Unassembled WGS sequence"/>
</dbReference>
<evidence type="ECO:0000256" key="3">
    <source>
        <dbReference type="ARBA" id="ARBA00022729"/>
    </source>
</evidence>
<evidence type="ECO:0000256" key="4">
    <source>
        <dbReference type="SAM" id="MobiDB-lite"/>
    </source>
</evidence>
<evidence type="ECO:0000313" key="5">
    <source>
        <dbReference type="EMBL" id="MBB5117821.1"/>
    </source>
</evidence>